<dbReference type="SUPFAM" id="SSF55120">
    <property type="entry name" value="Pseudouridine synthase"/>
    <property type="match status" value="1"/>
</dbReference>
<dbReference type="EC" id="5.4.99.12" evidence="4"/>
<protein>
    <recommendedName>
        <fullName evidence="4">tRNA pseudouridine synthase A</fullName>
        <ecNumber evidence="4">5.4.99.12</ecNumber>
    </recommendedName>
    <alternativeName>
        <fullName evidence="4">tRNA pseudouridine(38-40) synthase</fullName>
    </alternativeName>
    <alternativeName>
        <fullName evidence="4">tRNA pseudouridylate synthase I</fullName>
    </alternativeName>
    <alternativeName>
        <fullName evidence="4">tRNA-uridine isomerase I</fullName>
    </alternativeName>
</protein>
<evidence type="ECO:0000259" key="8">
    <source>
        <dbReference type="Pfam" id="PF01416"/>
    </source>
</evidence>
<dbReference type="Gene3D" id="3.30.70.660">
    <property type="entry name" value="Pseudouridine synthase I, catalytic domain, C-terminal subdomain"/>
    <property type="match status" value="1"/>
</dbReference>
<evidence type="ECO:0000313" key="9">
    <source>
        <dbReference type="EMBL" id="AJQ94987.1"/>
    </source>
</evidence>
<dbReference type="AlphaFoldDB" id="A0A0C5VJY6"/>
<evidence type="ECO:0000256" key="2">
    <source>
        <dbReference type="ARBA" id="ARBA00022694"/>
    </source>
</evidence>
<gene>
    <name evidence="4" type="primary">truA</name>
    <name evidence="9" type="ORF">YC6258_02949</name>
</gene>
<dbReference type="GO" id="GO:0003723">
    <property type="term" value="F:RNA binding"/>
    <property type="evidence" value="ECO:0007669"/>
    <property type="project" value="InterPro"/>
</dbReference>
<comment type="catalytic activity">
    <reaction evidence="4 7">
        <text>uridine(38/39/40) in tRNA = pseudouridine(38/39/40) in tRNA</text>
        <dbReference type="Rhea" id="RHEA:22376"/>
        <dbReference type="Rhea" id="RHEA-COMP:10085"/>
        <dbReference type="Rhea" id="RHEA-COMP:10087"/>
        <dbReference type="ChEBI" id="CHEBI:65314"/>
        <dbReference type="ChEBI" id="CHEBI:65315"/>
        <dbReference type="EC" id="5.4.99.12"/>
    </reaction>
</comment>
<dbReference type="OrthoDB" id="9811823at2"/>
<name>A0A0C5VJY6_9GAMM</name>
<evidence type="ECO:0000256" key="1">
    <source>
        <dbReference type="ARBA" id="ARBA00009375"/>
    </source>
</evidence>
<dbReference type="NCBIfam" id="TIGR00071">
    <property type="entry name" value="hisT_truA"/>
    <property type="match status" value="1"/>
</dbReference>
<dbReference type="GO" id="GO:0160147">
    <property type="term" value="F:tRNA pseudouridine(38-40) synthase activity"/>
    <property type="evidence" value="ECO:0007669"/>
    <property type="project" value="UniProtKB-EC"/>
</dbReference>
<dbReference type="HAMAP" id="MF_00171">
    <property type="entry name" value="TruA"/>
    <property type="match status" value="1"/>
</dbReference>
<dbReference type="PIRSF" id="PIRSF001430">
    <property type="entry name" value="tRNA_psdUrid_synth"/>
    <property type="match status" value="1"/>
</dbReference>
<dbReference type="InterPro" id="IPR020094">
    <property type="entry name" value="TruA/RsuA/RluB/E/F_N"/>
</dbReference>
<dbReference type="GO" id="GO:0031119">
    <property type="term" value="P:tRNA pseudouridine synthesis"/>
    <property type="evidence" value="ECO:0007669"/>
    <property type="project" value="UniProtKB-UniRule"/>
</dbReference>
<comment type="similarity">
    <text evidence="1 4 7">Belongs to the tRNA pseudouridine synthase TruA family.</text>
</comment>
<dbReference type="InterPro" id="IPR020103">
    <property type="entry name" value="PsdUridine_synth_cat_dom_sf"/>
</dbReference>
<dbReference type="InterPro" id="IPR020097">
    <property type="entry name" value="PsdUridine_synth_TruA_a/b_dom"/>
</dbReference>
<feature type="binding site" evidence="4 6">
    <location>
        <position position="123"/>
    </location>
    <ligand>
        <name>substrate</name>
    </ligand>
</feature>
<comment type="function">
    <text evidence="4">Formation of pseudouridine at positions 38, 39 and 40 in the anticodon stem and loop of transfer RNAs.</text>
</comment>
<dbReference type="KEGG" id="gsn:YC6258_02949"/>
<dbReference type="HOGENOM" id="CLU_014673_0_2_6"/>
<evidence type="ECO:0000313" key="10">
    <source>
        <dbReference type="Proteomes" id="UP000032266"/>
    </source>
</evidence>
<proteinExistence type="inferred from homology"/>
<organism evidence="9 10">
    <name type="scientific">Gynuella sunshinyii YC6258</name>
    <dbReference type="NCBI Taxonomy" id="1445510"/>
    <lineage>
        <taxon>Bacteria</taxon>
        <taxon>Pseudomonadati</taxon>
        <taxon>Pseudomonadota</taxon>
        <taxon>Gammaproteobacteria</taxon>
        <taxon>Oceanospirillales</taxon>
        <taxon>Saccharospirillaceae</taxon>
        <taxon>Gynuella</taxon>
    </lineage>
</organism>
<evidence type="ECO:0000256" key="5">
    <source>
        <dbReference type="PIRSR" id="PIRSR001430-1"/>
    </source>
</evidence>
<accession>A0A0C5VJY6</accession>
<keyword evidence="2 4" id="KW-0819">tRNA processing</keyword>
<dbReference type="InterPro" id="IPR001406">
    <property type="entry name" value="PsdUridine_synth_TruA"/>
</dbReference>
<feature type="active site" description="Nucleophile" evidence="4 5">
    <location>
        <position position="65"/>
    </location>
</feature>
<evidence type="ECO:0000256" key="7">
    <source>
        <dbReference type="RuleBase" id="RU003792"/>
    </source>
</evidence>
<sequence>MEEIFPPSNPDYPIRVAMIVEYDGSGYFGWQVQKTGVTTIQSVLEEAISQVANHPVDTICSGRTDSGVHACRQVIHFDTNARRKDYGWTVGTNTKLPDDISIQWAKEMNHHFHARFSTRERRYRYVIYNYPIPHSILRNGMTWIKYPLDHQVMHQAAQCLVGTHDFSTFRAANCQAASPVRTIKGISVERYGNMLVLDVRADGFLYHMVRNIAGVLIDIGSGRQPVDWCGYLLSLCDRNRGGVTAKAAGLYFVDAIYDSVFELPETPVGPNFLTWMQDKG</sequence>
<comment type="subunit">
    <text evidence="4">Homodimer.</text>
</comment>
<dbReference type="GO" id="GO:0016829">
    <property type="term" value="F:lyase activity"/>
    <property type="evidence" value="ECO:0007669"/>
    <property type="project" value="UniProtKB-KW"/>
</dbReference>
<dbReference type="InterPro" id="IPR020095">
    <property type="entry name" value="PsdUridine_synth_TruA_C"/>
</dbReference>
<dbReference type="Pfam" id="PF01416">
    <property type="entry name" value="PseudoU_synth_1"/>
    <property type="match status" value="2"/>
</dbReference>
<comment type="caution">
    <text evidence="4">Lacks conserved residue(s) required for the propagation of feature annotation.</text>
</comment>
<evidence type="ECO:0000256" key="6">
    <source>
        <dbReference type="PIRSR" id="PIRSR001430-2"/>
    </source>
</evidence>
<evidence type="ECO:0000256" key="4">
    <source>
        <dbReference type="HAMAP-Rule" id="MF_00171"/>
    </source>
</evidence>
<dbReference type="CDD" id="cd02570">
    <property type="entry name" value="PseudoU_synth_EcTruA"/>
    <property type="match status" value="1"/>
</dbReference>
<dbReference type="Proteomes" id="UP000032266">
    <property type="component" value="Chromosome"/>
</dbReference>
<keyword evidence="10" id="KW-1185">Reference proteome</keyword>
<dbReference type="PANTHER" id="PTHR11142:SF0">
    <property type="entry name" value="TRNA PSEUDOURIDINE SYNTHASE-LIKE 1"/>
    <property type="match status" value="1"/>
</dbReference>
<dbReference type="PANTHER" id="PTHR11142">
    <property type="entry name" value="PSEUDOURIDYLATE SYNTHASE"/>
    <property type="match status" value="1"/>
</dbReference>
<reference evidence="9 10" key="1">
    <citation type="submission" date="2014-01" db="EMBL/GenBank/DDBJ databases">
        <title>Full genme sequencing of cellulolytic bacterium Gynuella sunshinyii YC6258T gen. nov., sp. nov.</title>
        <authorList>
            <person name="Khan H."/>
            <person name="Chung E.J."/>
            <person name="Chung Y.R."/>
        </authorList>
    </citation>
    <scope>NUCLEOTIDE SEQUENCE [LARGE SCALE GENOMIC DNA]</scope>
    <source>
        <strain evidence="9 10">YC6258</strain>
    </source>
</reference>
<dbReference type="Gene3D" id="3.30.70.580">
    <property type="entry name" value="Pseudouridine synthase I, catalytic domain, N-terminal subdomain"/>
    <property type="match status" value="1"/>
</dbReference>
<dbReference type="PATRIC" id="fig|1445510.3.peg.2919"/>
<keyword evidence="3 4" id="KW-0413">Isomerase</keyword>
<feature type="domain" description="Pseudouridine synthase I TruA alpha/beta" evidence="8">
    <location>
        <begin position="18"/>
        <end position="116"/>
    </location>
</feature>
<dbReference type="EMBL" id="CP007142">
    <property type="protein sequence ID" value="AJQ94987.1"/>
    <property type="molecule type" value="Genomic_DNA"/>
</dbReference>
<feature type="domain" description="Pseudouridine synthase I TruA alpha/beta" evidence="8">
    <location>
        <begin position="156"/>
        <end position="258"/>
    </location>
</feature>
<evidence type="ECO:0000256" key="3">
    <source>
        <dbReference type="ARBA" id="ARBA00023235"/>
    </source>
</evidence>
<dbReference type="STRING" id="1445510.YC6258_02949"/>
<keyword evidence="9" id="KW-0456">Lyase</keyword>
<dbReference type="FunFam" id="3.30.70.580:FF:000001">
    <property type="entry name" value="tRNA pseudouridine synthase A"/>
    <property type="match status" value="1"/>
</dbReference>